<dbReference type="Gene3D" id="1.50.10.10">
    <property type="match status" value="1"/>
</dbReference>
<gene>
    <name evidence="3" type="ORF">AMOR_18580</name>
</gene>
<dbReference type="SUPFAM" id="SSF48208">
    <property type="entry name" value="Six-hairpin glycosidases"/>
    <property type="match status" value="1"/>
</dbReference>
<proteinExistence type="predicted"/>
<dbReference type="PANTHER" id="PTHR31616">
    <property type="entry name" value="TREHALASE"/>
    <property type="match status" value="1"/>
</dbReference>
<accession>A0ABN6MPB0</accession>
<dbReference type="InterPro" id="IPR012341">
    <property type="entry name" value="6hp_glycosidase-like_sf"/>
</dbReference>
<evidence type="ECO:0000313" key="4">
    <source>
        <dbReference type="Proteomes" id="UP001162891"/>
    </source>
</evidence>
<dbReference type="Pfam" id="PF19291">
    <property type="entry name" value="TREH_N"/>
    <property type="match status" value="1"/>
</dbReference>
<sequence>MATTNGHYEPISSYALIGDCHSTALVSASGSIDWACLRRFDAGSVFSRLLDAKRGGAFELRAAELVRSRRSYLEDTNVLETVFETATGRARVLDCFAMRTGGSRTPYQQLLRVVEGLEGEVSFAAVIEPRFDYGALAPWLRHHPGEDVYSAVGGDDAVVVGAGCPLTIDHHAVRLHGNFVVAAGQRCRFSLVASMAHEMVPRRVPDRTIDRRLKVTIAWWSRWVGKGKYWPEYRPYVVRSALVLKALTCAPTGAIVAAPTTSLPEVIGGHRNWDYRYSWIRDSTLTLSALVSVGHEDVARGFKLFIERSTAGRAADLQIMYGCYGERRLPELELPHLDGYRGSRPVRVGNAATAQRQLDAFGELLDLWHLAVHLGSAVSDDEWRFLRGLVEAARVLWKKPDQGLWEMRGPPRHFVHSKVMCWVALDRGIELAESRQLHCDLDGWREARAEIRQVVEQRGVDPERGCFVQAFESRELDASLLLLPIVGFVDAGDPRMRATVARIEEELGVDGLLVRRYRSTVGDGLSGEEGYFLMASFWLVEVLAMQGRIEEAEARFRRLLELGNDVHLFAEEYQPGVGHLGNFPQAFTHIAIIGAAQQLADARSHGAWARTATGHRAAIRRARGNTAKKSDPG</sequence>
<evidence type="ECO:0000313" key="3">
    <source>
        <dbReference type="EMBL" id="BDG02862.1"/>
    </source>
</evidence>
<reference evidence="4" key="1">
    <citation type="journal article" date="2022" name="Int. J. Syst. Evol. Microbiol.">
        <title>Anaeromyxobacter oryzae sp. nov., Anaeromyxobacter diazotrophicus sp. nov. and Anaeromyxobacter paludicola sp. nov., isolated from paddy soils.</title>
        <authorList>
            <person name="Itoh H."/>
            <person name="Xu Z."/>
            <person name="Mise K."/>
            <person name="Masuda Y."/>
            <person name="Ushijima N."/>
            <person name="Hayakawa C."/>
            <person name="Shiratori Y."/>
            <person name="Senoo K."/>
        </authorList>
    </citation>
    <scope>NUCLEOTIDE SEQUENCE [LARGE SCALE GENOMIC DNA]</scope>
    <source>
        <strain evidence="4">Red232</strain>
    </source>
</reference>
<evidence type="ECO:0000259" key="2">
    <source>
        <dbReference type="Pfam" id="PF19291"/>
    </source>
</evidence>
<feature type="domain" description="GH15-like" evidence="1">
    <location>
        <begin position="233"/>
        <end position="596"/>
    </location>
</feature>
<dbReference type="Pfam" id="PF00723">
    <property type="entry name" value="Glyco_hydro_15"/>
    <property type="match status" value="1"/>
</dbReference>
<dbReference type="PANTHER" id="PTHR31616:SF10">
    <property type="entry name" value="TREHALASE"/>
    <property type="match status" value="1"/>
</dbReference>
<dbReference type="Proteomes" id="UP001162891">
    <property type="component" value="Chromosome"/>
</dbReference>
<name>A0ABN6MPB0_9BACT</name>
<feature type="domain" description="Trehalase-like N-terminal" evidence="2">
    <location>
        <begin position="9"/>
        <end position="170"/>
    </location>
</feature>
<protein>
    <submittedName>
        <fullName evidence="3">Glucoamylase</fullName>
    </submittedName>
</protein>
<dbReference type="InterPro" id="IPR045582">
    <property type="entry name" value="Trehalase-like_N"/>
</dbReference>
<evidence type="ECO:0000259" key="1">
    <source>
        <dbReference type="Pfam" id="PF00723"/>
    </source>
</evidence>
<dbReference type="EMBL" id="AP025591">
    <property type="protein sequence ID" value="BDG02862.1"/>
    <property type="molecule type" value="Genomic_DNA"/>
</dbReference>
<dbReference type="InterPro" id="IPR008928">
    <property type="entry name" value="6-hairpin_glycosidase_sf"/>
</dbReference>
<dbReference type="InterPro" id="IPR011613">
    <property type="entry name" value="GH15-like"/>
</dbReference>
<organism evidence="3 4">
    <name type="scientific">Anaeromyxobacter oryzae</name>
    <dbReference type="NCBI Taxonomy" id="2918170"/>
    <lineage>
        <taxon>Bacteria</taxon>
        <taxon>Pseudomonadati</taxon>
        <taxon>Myxococcota</taxon>
        <taxon>Myxococcia</taxon>
        <taxon>Myxococcales</taxon>
        <taxon>Cystobacterineae</taxon>
        <taxon>Anaeromyxobacteraceae</taxon>
        <taxon>Anaeromyxobacter</taxon>
    </lineage>
</organism>
<keyword evidence="4" id="KW-1185">Reference proteome</keyword>